<evidence type="ECO:0000313" key="2">
    <source>
        <dbReference type="Proteomes" id="UP000230233"/>
    </source>
</evidence>
<sequence length="76" mass="8825">MSIATQSTYLTRITMKASSMINFLVEHVNPEVLEPFGPISLNLFSLQLLLRLADQSKEPELRPSEKKLIKYENWKF</sequence>
<gene>
    <name evidence="1" type="primary">Cnig_chr_I.g1082</name>
    <name evidence="1" type="ORF">B9Z55_001082</name>
</gene>
<evidence type="ECO:0000313" key="1">
    <source>
        <dbReference type="EMBL" id="PIC50013.1"/>
    </source>
</evidence>
<proteinExistence type="predicted"/>
<reference evidence="2" key="1">
    <citation type="submission" date="2017-10" db="EMBL/GenBank/DDBJ databases">
        <title>Rapid genome shrinkage in a self-fertile nematode reveals novel sperm competition proteins.</title>
        <authorList>
            <person name="Yin D."/>
            <person name="Schwarz E.M."/>
            <person name="Thomas C.G."/>
            <person name="Felde R.L."/>
            <person name="Korf I.F."/>
            <person name="Cutter A.D."/>
            <person name="Schartner C.M."/>
            <person name="Ralston E.J."/>
            <person name="Meyer B.J."/>
            <person name="Haag E.S."/>
        </authorList>
    </citation>
    <scope>NUCLEOTIDE SEQUENCE [LARGE SCALE GENOMIC DNA]</scope>
    <source>
        <strain evidence="2">JU1422</strain>
    </source>
</reference>
<dbReference type="AlphaFoldDB" id="A0A2G5VE26"/>
<name>A0A2G5VE26_9PELO</name>
<comment type="caution">
    <text evidence="1">The sequence shown here is derived from an EMBL/GenBank/DDBJ whole genome shotgun (WGS) entry which is preliminary data.</text>
</comment>
<organism evidence="1 2">
    <name type="scientific">Caenorhabditis nigoni</name>
    <dbReference type="NCBI Taxonomy" id="1611254"/>
    <lineage>
        <taxon>Eukaryota</taxon>
        <taxon>Metazoa</taxon>
        <taxon>Ecdysozoa</taxon>
        <taxon>Nematoda</taxon>
        <taxon>Chromadorea</taxon>
        <taxon>Rhabditida</taxon>
        <taxon>Rhabditina</taxon>
        <taxon>Rhabditomorpha</taxon>
        <taxon>Rhabditoidea</taxon>
        <taxon>Rhabditidae</taxon>
        <taxon>Peloderinae</taxon>
        <taxon>Caenorhabditis</taxon>
    </lineage>
</organism>
<keyword evidence="2" id="KW-1185">Reference proteome</keyword>
<dbReference type="EMBL" id="PDUG01000001">
    <property type="protein sequence ID" value="PIC50013.1"/>
    <property type="molecule type" value="Genomic_DNA"/>
</dbReference>
<accession>A0A2G5VE26</accession>
<dbReference type="Proteomes" id="UP000230233">
    <property type="component" value="Chromosome I"/>
</dbReference>
<protein>
    <submittedName>
        <fullName evidence="1">Uncharacterized protein</fullName>
    </submittedName>
</protein>